<keyword evidence="1" id="KW-1133">Transmembrane helix</keyword>
<dbReference type="InterPro" id="IPR021424">
    <property type="entry name" value="PorA"/>
</dbReference>
<feature type="transmembrane region" description="Helical" evidence="1">
    <location>
        <begin position="288"/>
        <end position="309"/>
    </location>
</feature>
<evidence type="ECO:0000313" key="2">
    <source>
        <dbReference type="EMBL" id="AGS33958.1"/>
    </source>
</evidence>
<keyword evidence="3" id="KW-1185">Reference proteome</keyword>
<dbReference type="HOGENOM" id="CLU_887719_0_0_11"/>
<dbReference type="AlphaFoldDB" id="S5TH13"/>
<name>S5TH13_9CORY</name>
<dbReference type="PATRIC" id="fig|1224163.3.peg.479"/>
<sequence length="316" mass="34739">MLPKSRILSALLVGLGVALMAGGLLSPALINADGRLPLDLENTTWTIKDEQAQTRLLTSPDGRVLDAPVSRQLHLDVQEPATEDNVSIRVGATTMRDSMQADADRLITAQTWSYVMNRVTGEAETDADLIHTIGFPPETVPVDGHWLKLPSDAEQTTYPVFDETLRESRPAVFVEEQEIDGRTIYQYRQVIEPTNVAELYEGFFTGTEVDGEQWPLFHSVTRDLYVDQITGLVVDVTESVDDFYAPNADAPVEERQTVLLFEGSRDDAQVSASMAELDGMLDPATVRVIQWVVIAVGGALILIGVIGAFRGRGRSR</sequence>
<dbReference type="eggNOG" id="ENOG5031SFZ">
    <property type="taxonomic scope" value="Bacteria"/>
</dbReference>
<evidence type="ECO:0000313" key="3">
    <source>
        <dbReference type="Proteomes" id="UP000015388"/>
    </source>
</evidence>
<dbReference type="EMBL" id="CP003924">
    <property type="protein sequence ID" value="AGS33958.1"/>
    <property type="molecule type" value="Genomic_DNA"/>
</dbReference>
<gene>
    <name evidence="2" type="ORF">B841_02375</name>
</gene>
<dbReference type="RefSeq" id="WP_020933893.1">
    <property type="nucleotide sequence ID" value="NC_021915.1"/>
</dbReference>
<dbReference type="OrthoDB" id="153031at2"/>
<dbReference type="Pfam" id="PF11271">
    <property type="entry name" value="PorA"/>
    <property type="match status" value="1"/>
</dbReference>
<organism evidence="2 3">
    <name type="scientific">Corynebacterium maris DSM 45190</name>
    <dbReference type="NCBI Taxonomy" id="1224163"/>
    <lineage>
        <taxon>Bacteria</taxon>
        <taxon>Bacillati</taxon>
        <taxon>Actinomycetota</taxon>
        <taxon>Actinomycetes</taxon>
        <taxon>Mycobacteriales</taxon>
        <taxon>Corynebacteriaceae</taxon>
        <taxon>Corynebacterium</taxon>
    </lineage>
</organism>
<keyword evidence="1" id="KW-0812">Transmembrane</keyword>
<dbReference type="STRING" id="1224163.B841_02375"/>
<keyword evidence="1" id="KW-0472">Membrane</keyword>
<protein>
    <recommendedName>
        <fullName evidence="4">DUF3068 domain-containing protein</fullName>
    </recommendedName>
</protein>
<evidence type="ECO:0008006" key="4">
    <source>
        <dbReference type="Google" id="ProtNLM"/>
    </source>
</evidence>
<dbReference type="Proteomes" id="UP000015388">
    <property type="component" value="Chromosome"/>
</dbReference>
<accession>S5TH13</accession>
<proteinExistence type="predicted"/>
<evidence type="ECO:0000256" key="1">
    <source>
        <dbReference type="SAM" id="Phobius"/>
    </source>
</evidence>
<dbReference type="KEGG" id="cmd:B841_02375"/>
<reference evidence="2 3" key="1">
    <citation type="submission" date="2012-11" db="EMBL/GenBank/DDBJ databases">
        <title>The complete genome sequence of Corynebacterium maris Coryn-1 (=DSM 45190).</title>
        <authorList>
            <person name="Schaffert L."/>
            <person name="Albersmeier A."/>
            <person name="Kalinowski J."/>
            <person name="Ruckert C."/>
        </authorList>
    </citation>
    <scope>NUCLEOTIDE SEQUENCE [LARGE SCALE GENOMIC DNA]</scope>
    <source>
        <strain evidence="3">Coryn-1</strain>
    </source>
</reference>